<dbReference type="PANTHER" id="PTHR46465:SF2">
    <property type="entry name" value="LATERAL SIGNALING TARGET PROTEIN 2 HOMOLOG"/>
    <property type="match status" value="1"/>
</dbReference>
<evidence type="ECO:0000256" key="5">
    <source>
        <dbReference type="PROSITE-ProRule" id="PRU00091"/>
    </source>
</evidence>
<keyword evidence="2" id="KW-0479">Metal-binding</keyword>
<evidence type="ECO:0000256" key="4">
    <source>
        <dbReference type="ARBA" id="ARBA00022833"/>
    </source>
</evidence>
<dbReference type="InterPro" id="IPR011011">
    <property type="entry name" value="Znf_FYVE_PHD"/>
</dbReference>
<evidence type="ECO:0000256" key="6">
    <source>
        <dbReference type="SAM" id="MobiDB-lite"/>
    </source>
</evidence>
<feature type="compositionally biased region" description="Basic and acidic residues" evidence="6">
    <location>
        <begin position="525"/>
        <end position="541"/>
    </location>
</feature>
<feature type="compositionally biased region" description="Low complexity" evidence="6">
    <location>
        <begin position="752"/>
        <end position="762"/>
    </location>
</feature>
<feature type="compositionally biased region" description="Polar residues" evidence="6">
    <location>
        <begin position="507"/>
        <end position="516"/>
    </location>
</feature>
<dbReference type="CDD" id="cd15731">
    <property type="entry name" value="FYVE_LST2"/>
    <property type="match status" value="1"/>
</dbReference>
<feature type="compositionally biased region" description="Polar residues" evidence="6">
    <location>
        <begin position="923"/>
        <end position="932"/>
    </location>
</feature>
<feature type="compositionally biased region" description="Low complexity" evidence="6">
    <location>
        <begin position="957"/>
        <end position="969"/>
    </location>
</feature>
<evidence type="ECO:0000313" key="9">
    <source>
        <dbReference type="RefSeq" id="XP_022098308.1"/>
    </source>
</evidence>
<feature type="region of interest" description="Disordered" evidence="6">
    <location>
        <begin position="419"/>
        <end position="446"/>
    </location>
</feature>
<feature type="compositionally biased region" description="Polar residues" evidence="6">
    <location>
        <begin position="709"/>
        <end position="722"/>
    </location>
</feature>
<keyword evidence="4" id="KW-0862">Zinc</keyword>
<evidence type="ECO:0000256" key="3">
    <source>
        <dbReference type="ARBA" id="ARBA00022771"/>
    </source>
</evidence>
<keyword evidence="3 5" id="KW-0863">Zinc-finger</keyword>
<dbReference type="Gene3D" id="3.30.40.10">
    <property type="entry name" value="Zinc/RING finger domain, C3HC4 (zinc finger)"/>
    <property type="match status" value="1"/>
</dbReference>
<dbReference type="SMART" id="SM00064">
    <property type="entry name" value="FYVE"/>
    <property type="match status" value="1"/>
</dbReference>
<dbReference type="GO" id="GO:0008270">
    <property type="term" value="F:zinc ion binding"/>
    <property type="evidence" value="ECO:0007669"/>
    <property type="project" value="UniProtKB-KW"/>
</dbReference>
<feature type="region of interest" description="Disordered" evidence="6">
    <location>
        <begin position="583"/>
        <end position="762"/>
    </location>
</feature>
<dbReference type="InterPro" id="IPR000306">
    <property type="entry name" value="Znf_FYVE"/>
</dbReference>
<evidence type="ECO:0000313" key="8">
    <source>
        <dbReference type="Proteomes" id="UP000694845"/>
    </source>
</evidence>
<dbReference type="GO" id="GO:0031901">
    <property type="term" value="C:early endosome membrane"/>
    <property type="evidence" value="ECO:0007669"/>
    <property type="project" value="TreeGrafter"/>
</dbReference>
<dbReference type="GeneID" id="110983388"/>
<dbReference type="OrthoDB" id="20035at2759"/>
<dbReference type="AlphaFoldDB" id="A0A8B7YY90"/>
<feature type="compositionally biased region" description="Basic residues" evidence="6">
    <location>
        <begin position="992"/>
        <end position="1003"/>
    </location>
</feature>
<keyword evidence="8" id="KW-1185">Reference proteome</keyword>
<dbReference type="Proteomes" id="UP000694845">
    <property type="component" value="Unplaced"/>
</dbReference>
<feature type="region of interest" description="Disordered" evidence="6">
    <location>
        <begin position="507"/>
        <end position="543"/>
    </location>
</feature>
<protein>
    <submittedName>
        <fullName evidence="9">Lateral signaling target protein 2 homolog isoform X1</fullName>
    </submittedName>
</protein>
<dbReference type="Pfam" id="PF01363">
    <property type="entry name" value="FYVE"/>
    <property type="match status" value="1"/>
</dbReference>
<accession>A0A8B7YY90</accession>
<dbReference type="SUPFAM" id="SSF57903">
    <property type="entry name" value="FYVE/PHD zinc finger"/>
    <property type="match status" value="1"/>
</dbReference>
<comment type="similarity">
    <text evidence="1">Belongs to the lst-2 family.</text>
</comment>
<dbReference type="PROSITE" id="PS50178">
    <property type="entry name" value="ZF_FYVE"/>
    <property type="match status" value="1"/>
</dbReference>
<dbReference type="InterPro" id="IPR017455">
    <property type="entry name" value="Znf_FYVE-rel"/>
</dbReference>
<feature type="region of interest" description="Disordered" evidence="6">
    <location>
        <begin position="458"/>
        <end position="492"/>
    </location>
</feature>
<dbReference type="InterPro" id="IPR013083">
    <property type="entry name" value="Znf_RING/FYVE/PHD"/>
</dbReference>
<dbReference type="RefSeq" id="XP_022098308.1">
    <property type="nucleotide sequence ID" value="XM_022242616.1"/>
</dbReference>
<name>A0A8B7YY90_ACAPL</name>
<sequence>MGRWEISTPPRDPMSVTGPYAQCMRGRAGVGICVHRHGEHGDTVHILVSLLLGSLMWHAVTAWTETKKTDNQLLAQFYFSDEELNAVSQELDSFDGRQDPERCMLLVNQLRACQDKVLAIVEQMMEHAIAEERANRDFRAKFPDDVLQDGLAGQLWFGAECLAAGTTIMNREIESAALRPLARGLTRSLDVLRSILREQCYKNLNHYSDKVKEGLRKFDEVFAEFELSYVSAMVPVKTAWEYDTQQDVIILFSETIERALKLGYITQERVDDYDPALMFTIPRLVIVSGLLIFPDGPLNMERDSRNISELFRPFQGLLLKIKELLETLHEEELHLLEKALCSTKDSWEVIERQLNEMSLSYDTPPRGRSRRTSRNPDSICLSPCDSLMTECSVISSSFLSTPEGADLLMQRLSFSESGQEPLAEMAASGGLETPSEASERDAAPEVTVCDSKVSTIAESKDERENCAAQDVEQGASSSTPDHGLPPHLNELRNGDLANNNFFGRRISNNEVNSTPSEVPILDDLEPAHGENHPPRLTREDSGLGSAPEIEMMDLFINVPPMLPSSVEIGMNGGEGLVQVQNSGSVPHSSKAHHNPLRIDTGTQVASPSGPARPLAVTSPTGNEFAPKFSSFGKGKPSTELSLVGARTSPTVNNLHHSDFANEGTASPTHRITNQGSLDTPSPNGQNEATSFLQRIRHGSGHRSSDQELSRASSPNGGISASAINRVEGSRGVRRTANPGSCDLPECDRDDGGSSSSCSSSCCGGDDDICSYQWESDGSDSDSTSYLSENNDELEIAMAIEAAEVAARQEMRSHFRSSSDLVHRLFVCIAGVADQLQTNYASDLRNILKNVFIMCASEPCLATPDDASGSGSSPEGLPQEGAGRSNGDAAGNDVASGSTSPANGRVHFEGGADDTERTAAVGSIPSNANSEIQGSADVSGDPTESLSSAEGSAHDNSSDGVSGDVVSSNGPSEGALSEGTSKVAGPSSEQKERRRHRSGSRNRRAATYQEPPLWVPDDSATECTSCKAVFTMLRRKHHCRNCGKIFCARCSANSVPLPRYGQLSPVRVCNRCYMFQVTPFQT</sequence>
<dbReference type="PANTHER" id="PTHR46465">
    <property type="entry name" value="LATERAL SIGNALING TARGET PROTEIN 2 HOMOLOG"/>
    <property type="match status" value="1"/>
</dbReference>
<organism evidence="8 9">
    <name type="scientific">Acanthaster planci</name>
    <name type="common">Crown-of-thorns starfish</name>
    <dbReference type="NCBI Taxonomy" id="133434"/>
    <lineage>
        <taxon>Eukaryota</taxon>
        <taxon>Metazoa</taxon>
        <taxon>Echinodermata</taxon>
        <taxon>Eleutherozoa</taxon>
        <taxon>Asterozoa</taxon>
        <taxon>Asteroidea</taxon>
        <taxon>Valvatacea</taxon>
        <taxon>Valvatida</taxon>
        <taxon>Acanthasteridae</taxon>
        <taxon>Acanthaster</taxon>
    </lineage>
</organism>
<dbReference type="KEGG" id="aplc:110983388"/>
<feature type="compositionally biased region" description="Polar residues" evidence="6">
    <location>
        <begin position="663"/>
        <end position="692"/>
    </location>
</feature>
<dbReference type="InterPro" id="IPR043269">
    <property type="entry name" value="FYVE_LST2"/>
</dbReference>
<evidence type="ECO:0000259" key="7">
    <source>
        <dbReference type="PROSITE" id="PS50178"/>
    </source>
</evidence>
<evidence type="ECO:0000256" key="1">
    <source>
        <dbReference type="ARBA" id="ARBA00008755"/>
    </source>
</evidence>
<evidence type="ECO:0000256" key="2">
    <source>
        <dbReference type="ARBA" id="ARBA00022723"/>
    </source>
</evidence>
<feature type="region of interest" description="Disordered" evidence="6">
    <location>
        <begin position="863"/>
        <end position="909"/>
    </location>
</feature>
<reference evidence="9" key="1">
    <citation type="submission" date="2025-08" db="UniProtKB">
        <authorList>
            <consortium name="RefSeq"/>
        </authorList>
    </citation>
    <scope>IDENTIFICATION</scope>
</reference>
<proteinExistence type="inferred from homology"/>
<dbReference type="InterPro" id="IPR051118">
    <property type="entry name" value="LST-2"/>
</dbReference>
<gene>
    <name evidence="9" type="primary">LOC110983388</name>
</gene>
<feature type="region of interest" description="Disordered" evidence="6">
    <location>
        <begin position="923"/>
        <end position="1011"/>
    </location>
</feature>
<feature type="domain" description="FYVE-type" evidence="7">
    <location>
        <begin position="1016"/>
        <end position="1072"/>
    </location>
</feature>